<comment type="caution">
    <text evidence="2">The sequence shown here is derived from an EMBL/GenBank/DDBJ whole genome shotgun (WGS) entry which is preliminary data.</text>
</comment>
<name>A0A2K3QES1_9HYPO</name>
<accession>A0A2K3QES1</accession>
<evidence type="ECO:0000256" key="1">
    <source>
        <dbReference type="SAM" id="MobiDB-lite"/>
    </source>
</evidence>
<gene>
    <name evidence="2" type="ORF">TCAP_04059</name>
</gene>
<dbReference type="EMBL" id="NRSZ01000627">
    <property type="protein sequence ID" value="PNY26011.1"/>
    <property type="molecule type" value="Genomic_DNA"/>
</dbReference>
<protein>
    <submittedName>
        <fullName evidence="2">Uncharacterized protein</fullName>
    </submittedName>
</protein>
<proteinExistence type="predicted"/>
<dbReference type="AlphaFoldDB" id="A0A2K3QES1"/>
<evidence type="ECO:0000313" key="2">
    <source>
        <dbReference type="EMBL" id="PNY26011.1"/>
    </source>
</evidence>
<dbReference type="Proteomes" id="UP000236621">
    <property type="component" value="Unassembled WGS sequence"/>
</dbReference>
<sequence length="139" mass="14607">HDVPYRTDSAARLYVVRGAGARLAVHAGAGAVVTRAVERALDVVDETAPQLRLVLDGVLRGPERRSVFLVVHVPGDAGRGPQAADDGPRVMQVHGAHDEPPEEEGPAPEEPQVNGLDEPHVDGNPPTVNGAHQVHIDAA</sequence>
<keyword evidence="3" id="KW-1185">Reference proteome</keyword>
<feature type="region of interest" description="Disordered" evidence="1">
    <location>
        <begin position="74"/>
        <end position="139"/>
    </location>
</feature>
<reference evidence="2 3" key="1">
    <citation type="submission" date="2017-08" db="EMBL/GenBank/DDBJ databases">
        <title>Harnessing the power of phylogenomics to disentangle the directionality and signatures of interkingdom host jumping in the parasitic fungal genus Tolypocladium.</title>
        <authorList>
            <person name="Quandt C.A."/>
            <person name="Patterson W."/>
            <person name="Spatafora J.W."/>
        </authorList>
    </citation>
    <scope>NUCLEOTIDE SEQUENCE [LARGE SCALE GENOMIC DNA]</scope>
    <source>
        <strain evidence="2 3">CBS 113982</strain>
    </source>
</reference>
<feature type="non-terminal residue" evidence="2">
    <location>
        <position position="1"/>
    </location>
</feature>
<organism evidence="2 3">
    <name type="scientific">Tolypocladium capitatum</name>
    <dbReference type="NCBI Taxonomy" id="45235"/>
    <lineage>
        <taxon>Eukaryota</taxon>
        <taxon>Fungi</taxon>
        <taxon>Dikarya</taxon>
        <taxon>Ascomycota</taxon>
        <taxon>Pezizomycotina</taxon>
        <taxon>Sordariomycetes</taxon>
        <taxon>Hypocreomycetidae</taxon>
        <taxon>Hypocreales</taxon>
        <taxon>Ophiocordycipitaceae</taxon>
        <taxon>Tolypocladium</taxon>
    </lineage>
</organism>
<evidence type="ECO:0000313" key="3">
    <source>
        <dbReference type="Proteomes" id="UP000236621"/>
    </source>
</evidence>